<sequence length="81" mass="9292">MIWKVKYRVRIREGVTDVEDFKGSLAQYKELATDEYTTLTALIKADSHEEAYENFSKSFKGVVTSAMSIKPARKWWGGKKA</sequence>
<comment type="caution">
    <text evidence="1">The sequence shown here is derived from an EMBL/GenBank/DDBJ whole genome shotgun (WGS) entry which is preliminary data.</text>
</comment>
<proteinExistence type="predicted"/>
<gene>
    <name evidence="1" type="ORF">HB759_03870</name>
</gene>
<organism evidence="1 2">
    <name type="scientific">Listeria booriae</name>
    <dbReference type="NCBI Taxonomy" id="1552123"/>
    <lineage>
        <taxon>Bacteria</taxon>
        <taxon>Bacillati</taxon>
        <taxon>Bacillota</taxon>
        <taxon>Bacilli</taxon>
        <taxon>Bacillales</taxon>
        <taxon>Listeriaceae</taxon>
        <taxon>Listeria</taxon>
    </lineage>
</organism>
<accession>A0A7X0WDB1</accession>
<name>A0A7X0WDB1_9LIST</name>
<reference evidence="1 2" key="1">
    <citation type="submission" date="2020-03" db="EMBL/GenBank/DDBJ databases">
        <title>Soil Listeria distribution.</title>
        <authorList>
            <person name="Liao J."/>
            <person name="Wiedmann M."/>
        </authorList>
    </citation>
    <scope>NUCLEOTIDE SEQUENCE [LARGE SCALE GENOMIC DNA]</scope>
    <source>
        <strain evidence="1 2">FSL L7-1833</strain>
    </source>
</reference>
<protein>
    <submittedName>
        <fullName evidence="1">Uncharacterized protein</fullName>
    </submittedName>
</protein>
<dbReference type="RefSeq" id="WP_185372918.1">
    <property type="nucleotide sequence ID" value="NZ_JAARNB010000001.1"/>
</dbReference>
<evidence type="ECO:0000313" key="2">
    <source>
        <dbReference type="Proteomes" id="UP000532866"/>
    </source>
</evidence>
<dbReference type="AlphaFoldDB" id="A0A7X0WDB1"/>
<dbReference type="EMBL" id="JAAROL010000001">
    <property type="protein sequence ID" value="MBC1331081.1"/>
    <property type="molecule type" value="Genomic_DNA"/>
</dbReference>
<evidence type="ECO:0000313" key="1">
    <source>
        <dbReference type="EMBL" id="MBC1331081.1"/>
    </source>
</evidence>
<dbReference type="Proteomes" id="UP000532866">
    <property type="component" value="Unassembled WGS sequence"/>
</dbReference>